<evidence type="ECO:0000256" key="2">
    <source>
        <dbReference type="ARBA" id="ARBA00022723"/>
    </source>
</evidence>
<gene>
    <name evidence="4" type="ORF">ADUPG1_006817</name>
</gene>
<proteinExistence type="inferred from homology"/>
<keyword evidence="3" id="KW-0862">Zinc</keyword>
<keyword evidence="5" id="KW-1185">Reference proteome</keyword>
<organism evidence="4 5">
    <name type="scientific">Aduncisulcus paluster</name>
    <dbReference type="NCBI Taxonomy" id="2918883"/>
    <lineage>
        <taxon>Eukaryota</taxon>
        <taxon>Metamonada</taxon>
        <taxon>Carpediemonas-like organisms</taxon>
        <taxon>Aduncisulcus</taxon>
    </lineage>
</organism>
<reference evidence="4" key="1">
    <citation type="submission" date="2022-03" db="EMBL/GenBank/DDBJ databases">
        <title>Draft genome sequence of Aduncisulcus paluster, a free-living microaerophilic Fornicata.</title>
        <authorList>
            <person name="Yuyama I."/>
            <person name="Kume K."/>
            <person name="Tamura T."/>
            <person name="Inagaki Y."/>
            <person name="Hashimoto T."/>
        </authorList>
    </citation>
    <scope>NUCLEOTIDE SEQUENCE</scope>
    <source>
        <strain evidence="4">NY0171</strain>
    </source>
</reference>
<evidence type="ECO:0000256" key="1">
    <source>
        <dbReference type="ARBA" id="ARBA00007818"/>
    </source>
</evidence>
<protein>
    <submittedName>
        <fullName evidence="4">CXXC motif containing zinc binding protein, eukaryotic like protein</fullName>
    </submittedName>
</protein>
<dbReference type="PANTHER" id="PTHR12857">
    <property type="entry name" value="CXXC MOTIF CONTAINING ZINC BINDING PROTEIN"/>
    <property type="match status" value="1"/>
</dbReference>
<dbReference type="InterPro" id="IPR008584">
    <property type="entry name" value="CXXC_Zn-binding_euk"/>
</dbReference>
<accession>A0ABQ5KJP0</accession>
<dbReference type="SUPFAM" id="SSF141678">
    <property type="entry name" value="MAL13P1.257-like"/>
    <property type="match status" value="1"/>
</dbReference>
<evidence type="ECO:0000313" key="4">
    <source>
        <dbReference type="EMBL" id="GKT32738.1"/>
    </source>
</evidence>
<evidence type="ECO:0000313" key="5">
    <source>
        <dbReference type="Proteomes" id="UP001057375"/>
    </source>
</evidence>
<dbReference type="PANTHER" id="PTHR12857:SF0">
    <property type="entry name" value="CXXC MOTIF CONTAINING ZINC BINDING PROTEIN"/>
    <property type="match status" value="1"/>
</dbReference>
<comment type="caution">
    <text evidence="4">The sequence shown here is derived from an EMBL/GenBank/DDBJ whole genome shotgun (WGS) entry which is preliminary data.</text>
</comment>
<evidence type="ECO:0000256" key="3">
    <source>
        <dbReference type="ARBA" id="ARBA00022833"/>
    </source>
</evidence>
<dbReference type="Pfam" id="PF05907">
    <property type="entry name" value="CXXC_Zn-b_euk"/>
    <property type="match status" value="1"/>
</dbReference>
<dbReference type="EMBL" id="BQXS01010044">
    <property type="protein sequence ID" value="GKT32738.1"/>
    <property type="molecule type" value="Genomic_DNA"/>
</dbReference>
<dbReference type="Proteomes" id="UP001057375">
    <property type="component" value="Unassembled WGS sequence"/>
</dbReference>
<sequence>MEGITSIKPFSHIVNTQIKCTSCGHVHDGICIDYHTAIESKRGRGTFNLVMKCKDCKRDMTAVLMNLPSIEYTEENGSDFAKLVGIKTTGCEITGFVLEKFTGISEGGAPIDEIIIDEDGSFADYIDATDETVSIMEYDTKIEFTRSK</sequence>
<keyword evidence="2" id="KW-0479">Metal-binding</keyword>
<name>A0ABQ5KJP0_9EUKA</name>
<comment type="similarity">
    <text evidence="1">Belongs to the UPF0587 family.</text>
</comment>